<dbReference type="OrthoDB" id="649093at2"/>
<gene>
    <name evidence="12" type="ORF">EZJ43_06805</name>
</gene>
<comment type="similarity">
    <text evidence="2">Belongs to the TonB family.</text>
</comment>
<dbReference type="GO" id="GO:0015031">
    <property type="term" value="P:protein transport"/>
    <property type="evidence" value="ECO:0007669"/>
    <property type="project" value="UniProtKB-KW"/>
</dbReference>
<dbReference type="PROSITE" id="PS52015">
    <property type="entry name" value="TONB_CTD"/>
    <property type="match status" value="1"/>
</dbReference>
<name>A0A4R5MMR8_9SPHI</name>
<keyword evidence="7" id="KW-0653">Protein transport</keyword>
<keyword evidence="3" id="KW-0813">Transport</keyword>
<feature type="transmembrane region" description="Helical" evidence="10">
    <location>
        <begin position="41"/>
        <end position="59"/>
    </location>
</feature>
<feature type="domain" description="TonB C-terminal" evidence="11">
    <location>
        <begin position="191"/>
        <end position="282"/>
    </location>
</feature>
<dbReference type="InterPro" id="IPR037682">
    <property type="entry name" value="TonB_C"/>
</dbReference>
<keyword evidence="8 10" id="KW-1133">Transmembrane helix</keyword>
<evidence type="ECO:0000256" key="4">
    <source>
        <dbReference type="ARBA" id="ARBA00022475"/>
    </source>
</evidence>
<dbReference type="Pfam" id="PF03544">
    <property type="entry name" value="TonB_C"/>
    <property type="match status" value="1"/>
</dbReference>
<evidence type="ECO:0000256" key="9">
    <source>
        <dbReference type="ARBA" id="ARBA00023136"/>
    </source>
</evidence>
<evidence type="ECO:0000313" key="13">
    <source>
        <dbReference type="Proteomes" id="UP000295668"/>
    </source>
</evidence>
<reference evidence="12 13" key="1">
    <citation type="submission" date="2019-02" db="EMBL/GenBank/DDBJ databases">
        <title>Pedobacter sp. nov., a novel speices isolated from soil of pinguins habitat in Antarcitica.</title>
        <authorList>
            <person name="He R.-H."/>
        </authorList>
    </citation>
    <scope>NUCLEOTIDE SEQUENCE [LARGE SCALE GENOMIC DNA]</scope>
    <source>
        <strain evidence="12 13">E01020</strain>
    </source>
</reference>
<evidence type="ECO:0000256" key="6">
    <source>
        <dbReference type="ARBA" id="ARBA00022692"/>
    </source>
</evidence>
<dbReference type="PANTHER" id="PTHR33446:SF2">
    <property type="entry name" value="PROTEIN TONB"/>
    <property type="match status" value="1"/>
</dbReference>
<evidence type="ECO:0000256" key="5">
    <source>
        <dbReference type="ARBA" id="ARBA00022519"/>
    </source>
</evidence>
<evidence type="ECO:0000256" key="10">
    <source>
        <dbReference type="SAM" id="Phobius"/>
    </source>
</evidence>
<dbReference type="NCBIfam" id="TIGR01352">
    <property type="entry name" value="tonB_Cterm"/>
    <property type="match status" value="1"/>
</dbReference>
<evidence type="ECO:0000256" key="3">
    <source>
        <dbReference type="ARBA" id="ARBA00022448"/>
    </source>
</evidence>
<dbReference type="AlphaFoldDB" id="A0A4R5MMR8"/>
<evidence type="ECO:0000313" key="12">
    <source>
        <dbReference type="EMBL" id="TDG36984.1"/>
    </source>
</evidence>
<keyword evidence="13" id="KW-1185">Reference proteome</keyword>
<dbReference type="Proteomes" id="UP000295668">
    <property type="component" value="Unassembled WGS sequence"/>
</dbReference>
<keyword evidence="5" id="KW-0997">Cell inner membrane</keyword>
<evidence type="ECO:0000256" key="8">
    <source>
        <dbReference type="ARBA" id="ARBA00022989"/>
    </source>
</evidence>
<evidence type="ECO:0000256" key="2">
    <source>
        <dbReference type="ARBA" id="ARBA00006555"/>
    </source>
</evidence>
<dbReference type="GO" id="GO:0055085">
    <property type="term" value="P:transmembrane transport"/>
    <property type="evidence" value="ECO:0007669"/>
    <property type="project" value="InterPro"/>
</dbReference>
<sequence length="282" mass="30895">MFNSSTNVYKTEWLDLVFKNRNQSYGAYVLRAESSKTLTRSLIISSALFMVVFASPMVYQKLFQKVAIETTKTTVFEVEPIHEIKKKEEVKKVKLAKALPAASKLKTISSPSNILVVEDTKMVPPTIDQTKLAVVANITQDGVVDPNANVSSILGKGEGGGIKGADDGSINGDPEAIIDASGVDEFPSFIGGEKAFAKYIQRNLSYPEMAQEARTMGKVFISFVIERDGSVSNVTLVRGIGSGCDEEAIRVLKKSPFWKPGKNNGQPVRVRYTLPINFQMSF</sequence>
<proteinExistence type="inferred from homology"/>
<evidence type="ECO:0000256" key="7">
    <source>
        <dbReference type="ARBA" id="ARBA00022927"/>
    </source>
</evidence>
<accession>A0A4R5MMR8</accession>
<protein>
    <submittedName>
        <fullName evidence="12">Energy transducer TonB</fullName>
    </submittedName>
</protein>
<dbReference type="InterPro" id="IPR051045">
    <property type="entry name" value="TonB-dependent_transducer"/>
</dbReference>
<comment type="subcellular location">
    <subcellularLocation>
        <location evidence="1">Cell inner membrane</location>
        <topology evidence="1">Single-pass membrane protein</topology>
        <orientation evidence="1">Periplasmic side</orientation>
    </subcellularLocation>
</comment>
<dbReference type="GO" id="GO:0031992">
    <property type="term" value="F:energy transducer activity"/>
    <property type="evidence" value="ECO:0007669"/>
    <property type="project" value="TreeGrafter"/>
</dbReference>
<evidence type="ECO:0000259" key="11">
    <source>
        <dbReference type="PROSITE" id="PS52015"/>
    </source>
</evidence>
<keyword evidence="9 10" id="KW-0472">Membrane</keyword>
<organism evidence="12 13">
    <name type="scientific">Pedobacter changchengzhani</name>
    <dbReference type="NCBI Taxonomy" id="2529274"/>
    <lineage>
        <taxon>Bacteria</taxon>
        <taxon>Pseudomonadati</taxon>
        <taxon>Bacteroidota</taxon>
        <taxon>Sphingobacteriia</taxon>
        <taxon>Sphingobacteriales</taxon>
        <taxon>Sphingobacteriaceae</taxon>
        <taxon>Pedobacter</taxon>
    </lineage>
</organism>
<evidence type="ECO:0000256" key="1">
    <source>
        <dbReference type="ARBA" id="ARBA00004383"/>
    </source>
</evidence>
<keyword evidence="4" id="KW-1003">Cell membrane</keyword>
<dbReference type="Gene3D" id="3.30.1150.10">
    <property type="match status" value="1"/>
</dbReference>
<dbReference type="SUPFAM" id="SSF74653">
    <property type="entry name" value="TolA/TonB C-terminal domain"/>
    <property type="match status" value="1"/>
</dbReference>
<dbReference type="PANTHER" id="PTHR33446">
    <property type="entry name" value="PROTEIN TONB-RELATED"/>
    <property type="match status" value="1"/>
</dbReference>
<dbReference type="EMBL" id="SJCY01000003">
    <property type="protein sequence ID" value="TDG36984.1"/>
    <property type="molecule type" value="Genomic_DNA"/>
</dbReference>
<keyword evidence="6 10" id="KW-0812">Transmembrane</keyword>
<comment type="caution">
    <text evidence="12">The sequence shown here is derived from an EMBL/GenBank/DDBJ whole genome shotgun (WGS) entry which is preliminary data.</text>
</comment>
<dbReference type="RefSeq" id="WP_133261930.1">
    <property type="nucleotide sequence ID" value="NZ_SJCY01000003.1"/>
</dbReference>
<dbReference type="InterPro" id="IPR006260">
    <property type="entry name" value="TonB/TolA_C"/>
</dbReference>
<dbReference type="GO" id="GO:0098797">
    <property type="term" value="C:plasma membrane protein complex"/>
    <property type="evidence" value="ECO:0007669"/>
    <property type="project" value="TreeGrafter"/>
</dbReference>